<dbReference type="GO" id="GO:0005634">
    <property type="term" value="C:nucleus"/>
    <property type="evidence" value="ECO:0007669"/>
    <property type="project" value="TreeGrafter"/>
</dbReference>
<evidence type="ECO:0000256" key="2">
    <source>
        <dbReference type="ARBA" id="ARBA00022723"/>
    </source>
</evidence>
<dbReference type="EnsemblMetazoa" id="G19035.1">
    <property type="protein sequence ID" value="G19035.1:cds"/>
    <property type="gene ID" value="G19035"/>
</dbReference>
<dbReference type="Gene3D" id="1.10.533.10">
    <property type="entry name" value="Death Domain, Fas"/>
    <property type="match status" value="1"/>
</dbReference>
<dbReference type="InterPro" id="IPR050784">
    <property type="entry name" value="IAP"/>
</dbReference>
<dbReference type="Gene3D" id="1.10.8.10">
    <property type="entry name" value="DNA helicase RuvA subunit, C-terminal domain"/>
    <property type="match status" value="1"/>
</dbReference>
<evidence type="ECO:0000313" key="8">
    <source>
        <dbReference type="EnsemblMetazoa" id="G19035.16:cds"/>
    </source>
</evidence>
<dbReference type="Pfam" id="PF13920">
    <property type="entry name" value="zf-C3HC4_3"/>
    <property type="match status" value="1"/>
</dbReference>
<feature type="region of interest" description="Disordered" evidence="6">
    <location>
        <begin position="202"/>
        <end position="294"/>
    </location>
</feature>
<feature type="compositionally biased region" description="Basic and acidic residues" evidence="6">
    <location>
        <begin position="235"/>
        <end position="261"/>
    </location>
</feature>
<dbReference type="PROSITE" id="PS50089">
    <property type="entry name" value="ZF_RING_2"/>
    <property type="match status" value="1"/>
</dbReference>
<dbReference type="EnsemblMetazoa" id="G19035.6">
    <property type="protein sequence ID" value="G19035.6:cds"/>
    <property type="gene ID" value="G19035"/>
</dbReference>
<sequence>MHQMKFEDKRKALEELGVSFAKPKHPEFSLVAKRYGSFSEWRYHQSPDSLARAGFYYTGPDDRVKCFFCGKILGQWEKDDDPWKEHAQWFPDCPFLVQCKGKGFVSEIQQIVAQQKSEQDPRHKIDTPNYQQYKEQRGVVTSPSSPECSLQSTVAIKCIQMGYPELTVRKAINIWQTRHGSRSFSLTDLVNVILDLRTSDSGYNSVEDLSNEENLNVGDSSESGSESVTSSENSLVKDEKVKNIDRTSVESEKLQENRHISAENVECSNDATKNHIENEKDSGYDSDSDDESESISDTEILQAENAELKERLFCRVCKDNTVSVIFLPCAHMCTCAQCYPAMKECPICTSRVKAVVKAFLV</sequence>
<dbReference type="EnsemblMetazoa" id="G19035.18">
    <property type="protein sequence ID" value="G19035.18:cds"/>
    <property type="gene ID" value="G19035"/>
</dbReference>
<dbReference type="PANTHER" id="PTHR10044">
    <property type="entry name" value="INHIBITOR OF APOPTOSIS"/>
    <property type="match status" value="1"/>
</dbReference>
<dbReference type="GO" id="GO:0008270">
    <property type="term" value="F:zinc ion binding"/>
    <property type="evidence" value="ECO:0007669"/>
    <property type="project" value="UniProtKB-KW"/>
</dbReference>
<dbReference type="InterPro" id="IPR001370">
    <property type="entry name" value="BIR_rpt"/>
</dbReference>
<keyword evidence="9" id="KW-1185">Reference proteome</keyword>
<feature type="compositionally biased region" description="Polar residues" evidence="6">
    <location>
        <begin position="202"/>
        <end position="219"/>
    </location>
</feature>
<evidence type="ECO:0000259" key="7">
    <source>
        <dbReference type="PROSITE" id="PS50089"/>
    </source>
</evidence>
<evidence type="ECO:0000256" key="5">
    <source>
        <dbReference type="PROSITE-ProRule" id="PRU00175"/>
    </source>
</evidence>
<dbReference type="EnsemblMetazoa" id="G19035.17">
    <property type="protein sequence ID" value="G19035.17:cds"/>
    <property type="gene ID" value="G19035"/>
</dbReference>
<accession>A0A8W8JFT8</accession>
<reference evidence="8" key="1">
    <citation type="submission" date="2022-08" db="UniProtKB">
        <authorList>
            <consortium name="EnsemblMetazoa"/>
        </authorList>
    </citation>
    <scope>IDENTIFICATION</scope>
    <source>
        <strain evidence="8">05x7-T-G4-1.051#20</strain>
    </source>
</reference>
<keyword evidence="3 5" id="KW-0863">Zinc-finger</keyword>
<dbReference type="OMA" id="PECSLQS"/>
<protein>
    <recommendedName>
        <fullName evidence="7">RING-type domain-containing protein</fullName>
    </recommendedName>
</protein>
<evidence type="ECO:0000313" key="9">
    <source>
        <dbReference type="Proteomes" id="UP000005408"/>
    </source>
</evidence>
<feature type="compositionally biased region" description="Low complexity" evidence="6">
    <location>
        <begin position="220"/>
        <end position="234"/>
    </location>
</feature>
<feature type="domain" description="RING-type" evidence="7">
    <location>
        <begin position="314"/>
        <end position="349"/>
    </location>
</feature>
<feature type="compositionally biased region" description="Acidic residues" evidence="6">
    <location>
        <begin position="284"/>
        <end position="294"/>
    </location>
</feature>
<organism evidence="8 9">
    <name type="scientific">Magallana gigas</name>
    <name type="common">Pacific oyster</name>
    <name type="synonym">Crassostrea gigas</name>
    <dbReference type="NCBI Taxonomy" id="29159"/>
    <lineage>
        <taxon>Eukaryota</taxon>
        <taxon>Metazoa</taxon>
        <taxon>Spiralia</taxon>
        <taxon>Lophotrochozoa</taxon>
        <taxon>Mollusca</taxon>
        <taxon>Bivalvia</taxon>
        <taxon>Autobranchia</taxon>
        <taxon>Pteriomorphia</taxon>
        <taxon>Ostreida</taxon>
        <taxon>Ostreoidea</taxon>
        <taxon>Ostreidae</taxon>
        <taxon>Magallana</taxon>
    </lineage>
</organism>
<keyword evidence="2" id="KW-0479">Metal-binding</keyword>
<dbReference type="SUPFAM" id="SSF57924">
    <property type="entry name" value="Inhibitor of apoptosis (IAP) repeat"/>
    <property type="match status" value="1"/>
</dbReference>
<dbReference type="EnsemblMetazoa" id="G19035.16">
    <property type="protein sequence ID" value="G19035.16:cds"/>
    <property type="gene ID" value="G19035"/>
</dbReference>
<dbReference type="EnsemblMetazoa" id="G19035.13">
    <property type="protein sequence ID" value="G19035.13:cds"/>
    <property type="gene ID" value="G19035"/>
</dbReference>
<dbReference type="CDD" id="cd00022">
    <property type="entry name" value="BIR"/>
    <property type="match status" value="1"/>
</dbReference>
<dbReference type="GO" id="GO:0005737">
    <property type="term" value="C:cytoplasm"/>
    <property type="evidence" value="ECO:0007669"/>
    <property type="project" value="TreeGrafter"/>
</dbReference>
<proteinExistence type="inferred from homology"/>
<dbReference type="EnsemblMetazoa" id="G19035.14">
    <property type="protein sequence ID" value="G19035.14:cds"/>
    <property type="gene ID" value="G19035"/>
</dbReference>
<dbReference type="PROSITE" id="PS50143">
    <property type="entry name" value="BIR_REPEAT_2"/>
    <property type="match status" value="1"/>
</dbReference>
<dbReference type="OrthoDB" id="297881at2759"/>
<evidence type="ECO:0000256" key="4">
    <source>
        <dbReference type="ARBA" id="ARBA00022833"/>
    </source>
</evidence>
<dbReference type="InterPro" id="IPR011029">
    <property type="entry name" value="DEATH-like_dom_sf"/>
</dbReference>
<name>A0A8W8JFT8_MAGGI</name>
<dbReference type="EnsemblMetazoa" id="G19035.15">
    <property type="protein sequence ID" value="G19035.15:cds"/>
    <property type="gene ID" value="G19035"/>
</dbReference>
<dbReference type="PANTHER" id="PTHR10044:SF139">
    <property type="entry name" value="DEATH-ASSOCIATED INHIBITOR OF APOPTOSIS 2"/>
    <property type="match status" value="1"/>
</dbReference>
<dbReference type="SMART" id="SM00238">
    <property type="entry name" value="BIR"/>
    <property type="match status" value="1"/>
</dbReference>
<evidence type="ECO:0000256" key="1">
    <source>
        <dbReference type="ARBA" id="ARBA00006672"/>
    </source>
</evidence>
<dbReference type="AlphaFoldDB" id="A0A8W8JFT8"/>
<dbReference type="FunFam" id="1.10.1170.10:FF:000002">
    <property type="entry name" value="Baculoviral IAP repeat containing 7"/>
    <property type="match status" value="1"/>
</dbReference>
<evidence type="ECO:0000256" key="3">
    <source>
        <dbReference type="ARBA" id="ARBA00022771"/>
    </source>
</evidence>
<dbReference type="InterPro" id="IPR001841">
    <property type="entry name" value="Znf_RING"/>
</dbReference>
<dbReference type="Gene3D" id="1.10.1170.10">
    <property type="entry name" value="Inhibitor Of Apoptosis Protein (2mihbC-IAP-1), Chain A"/>
    <property type="match status" value="1"/>
</dbReference>
<evidence type="ECO:0000256" key="6">
    <source>
        <dbReference type="SAM" id="MobiDB-lite"/>
    </source>
</evidence>
<dbReference type="PROSITE" id="PS01282">
    <property type="entry name" value="BIR_REPEAT_1"/>
    <property type="match status" value="1"/>
</dbReference>
<comment type="similarity">
    <text evidence="1">Belongs to the IAP family.</text>
</comment>
<keyword evidence="4" id="KW-0862">Zinc</keyword>
<feature type="compositionally biased region" description="Basic and acidic residues" evidence="6">
    <location>
        <begin position="272"/>
        <end position="283"/>
    </location>
</feature>
<dbReference type="Pfam" id="PF00653">
    <property type="entry name" value="BIR"/>
    <property type="match status" value="1"/>
</dbReference>
<dbReference type="EnsemblMetazoa" id="G19035.12">
    <property type="protein sequence ID" value="G19035.12:cds"/>
    <property type="gene ID" value="G19035"/>
</dbReference>
<dbReference type="GO" id="GO:0051726">
    <property type="term" value="P:regulation of cell cycle"/>
    <property type="evidence" value="ECO:0007669"/>
    <property type="project" value="TreeGrafter"/>
</dbReference>
<dbReference type="Proteomes" id="UP000005408">
    <property type="component" value="Unassembled WGS sequence"/>
</dbReference>